<proteinExistence type="predicted"/>
<dbReference type="Proteomes" id="UP001163046">
    <property type="component" value="Unassembled WGS sequence"/>
</dbReference>
<accession>A0A9W9YJ70</accession>
<protein>
    <submittedName>
        <fullName evidence="1">Uncharacterized protein</fullName>
    </submittedName>
</protein>
<gene>
    <name evidence="1" type="ORF">OS493_032882</name>
</gene>
<sequence length="168" mass="19104">MNPRKSPPRSLLRWKPKRRQTLLESAHDVGGISVFIYLFAKYFSAFHARAMAEESGFALLKRILLSPECKIGYHTLKVLMEVACDGDVFKPTNLADVPIMLNIDSTAVVRNVAIFQHFLLNWKIWEKAKQGVLEMLLATIDILVHGSHSYYTFKHHSVPESAACCSRF</sequence>
<dbReference type="AlphaFoldDB" id="A0A9W9YJ70"/>
<reference evidence="1" key="1">
    <citation type="submission" date="2023-01" db="EMBL/GenBank/DDBJ databases">
        <title>Genome assembly of the deep-sea coral Lophelia pertusa.</title>
        <authorList>
            <person name="Herrera S."/>
            <person name="Cordes E."/>
        </authorList>
    </citation>
    <scope>NUCLEOTIDE SEQUENCE</scope>
    <source>
        <strain evidence="1">USNM1676648</strain>
        <tissue evidence="1">Polyp</tissue>
    </source>
</reference>
<organism evidence="1 2">
    <name type="scientific">Desmophyllum pertusum</name>
    <dbReference type="NCBI Taxonomy" id="174260"/>
    <lineage>
        <taxon>Eukaryota</taxon>
        <taxon>Metazoa</taxon>
        <taxon>Cnidaria</taxon>
        <taxon>Anthozoa</taxon>
        <taxon>Hexacorallia</taxon>
        <taxon>Scleractinia</taxon>
        <taxon>Caryophylliina</taxon>
        <taxon>Caryophylliidae</taxon>
        <taxon>Desmophyllum</taxon>
    </lineage>
</organism>
<evidence type="ECO:0000313" key="2">
    <source>
        <dbReference type="Proteomes" id="UP001163046"/>
    </source>
</evidence>
<evidence type="ECO:0000313" key="1">
    <source>
        <dbReference type="EMBL" id="KAJ7352943.1"/>
    </source>
</evidence>
<keyword evidence="2" id="KW-1185">Reference proteome</keyword>
<dbReference type="OrthoDB" id="26681at2759"/>
<comment type="caution">
    <text evidence="1">The sequence shown here is derived from an EMBL/GenBank/DDBJ whole genome shotgun (WGS) entry which is preliminary data.</text>
</comment>
<dbReference type="EMBL" id="MU827343">
    <property type="protein sequence ID" value="KAJ7352943.1"/>
    <property type="molecule type" value="Genomic_DNA"/>
</dbReference>
<name>A0A9W9YJ70_9CNID</name>